<accession>A0A5R9IE24</accession>
<protein>
    <recommendedName>
        <fullName evidence="2">ERAP1-like C-terminal domain-containing protein</fullName>
    </recommendedName>
</protein>
<feature type="signal peptide" evidence="1">
    <location>
        <begin position="1"/>
        <end position="21"/>
    </location>
</feature>
<comment type="caution">
    <text evidence="3">The sequence shown here is derived from an EMBL/GenBank/DDBJ whole genome shotgun (WGS) entry which is preliminary data.</text>
</comment>
<dbReference type="InterPro" id="IPR024571">
    <property type="entry name" value="ERAP1-like_C_dom"/>
</dbReference>
<evidence type="ECO:0000313" key="4">
    <source>
        <dbReference type="Proteomes" id="UP000307790"/>
    </source>
</evidence>
<keyword evidence="1" id="KW-0732">Signal</keyword>
<evidence type="ECO:0000259" key="2">
    <source>
        <dbReference type="Pfam" id="PF11838"/>
    </source>
</evidence>
<dbReference type="EMBL" id="VCBC01000014">
    <property type="protein sequence ID" value="TLU61861.1"/>
    <property type="molecule type" value="Genomic_DNA"/>
</dbReference>
<dbReference type="Pfam" id="PF11838">
    <property type="entry name" value="ERAP1_C"/>
    <property type="match status" value="1"/>
</dbReference>
<gene>
    <name evidence="3" type="ORF">FE810_13670</name>
</gene>
<feature type="domain" description="ERAP1-like C-terminal" evidence="2">
    <location>
        <begin position="30"/>
        <end position="310"/>
    </location>
</feature>
<evidence type="ECO:0000256" key="1">
    <source>
        <dbReference type="SAM" id="SignalP"/>
    </source>
</evidence>
<keyword evidence="4" id="KW-1185">Reference proteome</keyword>
<dbReference type="Proteomes" id="UP000307790">
    <property type="component" value="Unassembled WGS sequence"/>
</dbReference>
<dbReference type="RefSeq" id="WP_138320627.1">
    <property type="nucleotide sequence ID" value="NZ_VCBC01000014.1"/>
</dbReference>
<feature type="chain" id="PRO_5024324683" description="ERAP1-like C-terminal domain-containing protein" evidence="1">
    <location>
        <begin position="22"/>
        <end position="333"/>
    </location>
</feature>
<organism evidence="3 4">
    <name type="scientific">Thalassotalea litorea</name>
    <dbReference type="NCBI Taxonomy" id="2020715"/>
    <lineage>
        <taxon>Bacteria</taxon>
        <taxon>Pseudomonadati</taxon>
        <taxon>Pseudomonadota</taxon>
        <taxon>Gammaproteobacteria</taxon>
        <taxon>Alteromonadales</taxon>
        <taxon>Colwelliaceae</taxon>
        <taxon>Thalassotalea</taxon>
    </lineage>
</organism>
<dbReference type="OrthoDB" id="6397337at2"/>
<proteinExistence type="predicted"/>
<sequence length="333" mass="38370">MPILMAVGFCWSLFTSYTAQALPAHNDLLAQSAERQIHIIVDSRKALDNGDKTINDHLKVLETLAATKHSAAALVVIDEIISIGYVYLDKRNLYSYAYFVNALLKPWLDEVGLKEVEGQPYDMVYLRARMLRALAQFGRNKQIVTYLQSLAPEYLTGDSDISPELGTEALRISAIFASRNQQELVHRYFQVTASTENQELRKSVVQAMYFQDPTSIHYIFEHTPKANLTSGERVYILQRLFWQNKEQKILYQWLEDDFGKWVANLPLLYQSVLPEVFTPSCQWDNAQALYDFFNDKRSIFQSSLQKQLSDTAQCLQVKQLQKPLLNDFLTTYN</sequence>
<name>A0A5R9IE24_9GAMM</name>
<dbReference type="AlphaFoldDB" id="A0A5R9IE24"/>
<dbReference type="Gene3D" id="1.25.50.20">
    <property type="match status" value="1"/>
</dbReference>
<evidence type="ECO:0000313" key="3">
    <source>
        <dbReference type="EMBL" id="TLU61861.1"/>
    </source>
</evidence>
<reference evidence="3 4" key="1">
    <citation type="submission" date="2019-05" db="EMBL/GenBank/DDBJ databases">
        <title>Genome sequences of Thalassotalea litorea 1K03283.</title>
        <authorList>
            <person name="Zhang D."/>
        </authorList>
    </citation>
    <scope>NUCLEOTIDE SEQUENCE [LARGE SCALE GENOMIC DNA]</scope>
    <source>
        <strain evidence="3 4">MCCC 1K03283</strain>
    </source>
</reference>